<feature type="domain" description="Response regulatory" evidence="5">
    <location>
        <begin position="2"/>
        <end position="116"/>
    </location>
</feature>
<dbReference type="HOGENOM" id="CLU_000445_69_9_9"/>
<comment type="caution">
    <text evidence="6">The sequence shown here is derived from an EMBL/GenBank/DDBJ whole genome shotgun (WGS) entry which is preliminary data.</text>
</comment>
<dbReference type="RefSeq" id="WP_006690259.1">
    <property type="nucleotide sequence ID" value="NZ_GG694006.1"/>
</dbReference>
<dbReference type="InterPro" id="IPR039420">
    <property type="entry name" value="WalR-like"/>
</dbReference>
<dbReference type="PROSITE" id="PS50110">
    <property type="entry name" value="RESPONSE_REGULATORY"/>
    <property type="match status" value="1"/>
</dbReference>
<evidence type="ECO:0000256" key="3">
    <source>
        <dbReference type="ARBA" id="ARBA00023163"/>
    </source>
</evidence>
<keyword evidence="2" id="KW-0238">DNA-binding</keyword>
<evidence type="ECO:0000313" key="7">
    <source>
        <dbReference type="Proteomes" id="UP000005309"/>
    </source>
</evidence>
<dbReference type="PANTHER" id="PTHR48111:SF50">
    <property type="entry name" value="KDP OPERON TRANSCRIPTIONAL REGULATORY PROTEIN KDPE"/>
    <property type="match status" value="1"/>
</dbReference>
<evidence type="ECO:0000259" key="5">
    <source>
        <dbReference type="PROSITE" id="PS50110"/>
    </source>
</evidence>
<dbReference type="GO" id="GO:0006355">
    <property type="term" value="P:regulation of DNA-templated transcription"/>
    <property type="evidence" value="ECO:0007669"/>
    <property type="project" value="TreeGrafter"/>
</dbReference>
<dbReference type="InterPro" id="IPR011006">
    <property type="entry name" value="CheY-like_superfamily"/>
</dbReference>
<keyword evidence="3" id="KW-0804">Transcription</keyword>
<accession>C4V4U1</accession>
<dbReference type="GO" id="GO:0000976">
    <property type="term" value="F:transcription cis-regulatory region binding"/>
    <property type="evidence" value="ECO:0007669"/>
    <property type="project" value="TreeGrafter"/>
</dbReference>
<name>C4V4U1_9FIRM</name>
<dbReference type="Proteomes" id="UP000005309">
    <property type="component" value="Unassembled WGS sequence"/>
</dbReference>
<dbReference type="OrthoDB" id="9790669at2"/>
<evidence type="ECO:0000256" key="4">
    <source>
        <dbReference type="PROSITE-ProRule" id="PRU00169"/>
    </source>
</evidence>
<dbReference type="STRING" id="638302.HMPREF0908_1525"/>
<evidence type="ECO:0000256" key="2">
    <source>
        <dbReference type="ARBA" id="ARBA00023125"/>
    </source>
</evidence>
<sequence length="122" mass="13392">MKFLIVDDSRLVRMKLKAELCDRGHSVIEARDGEEALTRAAADAPDAVFLDLILPKHDGISVLRRLHAARPQLPVTVLSAAASEENIAAAEECGALLFIRKPYADSEISAAISKMQRRRESL</sequence>
<organism evidence="6 7">
    <name type="scientific">Selenomonas flueggei ATCC 43531</name>
    <dbReference type="NCBI Taxonomy" id="638302"/>
    <lineage>
        <taxon>Bacteria</taxon>
        <taxon>Bacillati</taxon>
        <taxon>Bacillota</taxon>
        <taxon>Negativicutes</taxon>
        <taxon>Selenomonadales</taxon>
        <taxon>Selenomonadaceae</taxon>
        <taxon>Selenomonas</taxon>
    </lineage>
</organism>
<dbReference type="SMART" id="SM00448">
    <property type="entry name" value="REC"/>
    <property type="match status" value="1"/>
</dbReference>
<keyword evidence="1" id="KW-0805">Transcription regulation</keyword>
<dbReference type="PANTHER" id="PTHR48111">
    <property type="entry name" value="REGULATOR OF RPOS"/>
    <property type="match status" value="1"/>
</dbReference>
<dbReference type="GO" id="GO:0005829">
    <property type="term" value="C:cytosol"/>
    <property type="evidence" value="ECO:0007669"/>
    <property type="project" value="TreeGrafter"/>
</dbReference>
<proteinExistence type="predicted"/>
<keyword evidence="4" id="KW-0597">Phosphoprotein</keyword>
<protein>
    <submittedName>
        <fullName evidence="6">Putative alkaline phosphatase synthesis transcriptional regulatory protein PhoP</fullName>
    </submittedName>
</protein>
<dbReference type="eggNOG" id="COG2204">
    <property type="taxonomic scope" value="Bacteria"/>
</dbReference>
<reference evidence="6 7" key="1">
    <citation type="submission" date="2009-04" db="EMBL/GenBank/DDBJ databases">
        <authorList>
            <person name="Qin X."/>
            <person name="Bachman B."/>
            <person name="Battles P."/>
            <person name="Bell A."/>
            <person name="Bess C."/>
            <person name="Bickham C."/>
            <person name="Chaboub L."/>
            <person name="Chen D."/>
            <person name="Coyle M."/>
            <person name="Deiros D.R."/>
            <person name="Dinh H."/>
            <person name="Forbes L."/>
            <person name="Fowler G."/>
            <person name="Francisco L."/>
            <person name="Fu Q."/>
            <person name="Gubbala S."/>
            <person name="Hale W."/>
            <person name="Han Y."/>
            <person name="Hemphill L."/>
            <person name="Highlander S.K."/>
            <person name="Hirani K."/>
            <person name="Hogues M."/>
            <person name="Jackson L."/>
            <person name="Jakkamsetti A."/>
            <person name="Javaid M."/>
            <person name="Jiang H."/>
            <person name="Korchina V."/>
            <person name="Kovar C."/>
            <person name="Lara F."/>
            <person name="Lee S."/>
            <person name="Mata R."/>
            <person name="Mathew T."/>
            <person name="Moen C."/>
            <person name="Morales K."/>
            <person name="Munidasa M."/>
            <person name="Nazareth L."/>
            <person name="Ngo R."/>
            <person name="Nguyen L."/>
            <person name="Okwuonu G."/>
            <person name="Ongeri F."/>
            <person name="Patil S."/>
            <person name="Petrosino J."/>
            <person name="Pham C."/>
            <person name="Pham P."/>
            <person name="Pu L.-L."/>
            <person name="Puazo M."/>
            <person name="Raj R."/>
            <person name="Reid J."/>
            <person name="Rouhana J."/>
            <person name="Saada N."/>
            <person name="Shang Y."/>
            <person name="Simmons D."/>
            <person name="Thornton R."/>
            <person name="Warren J."/>
            <person name="Weissenberger G."/>
            <person name="Zhang J."/>
            <person name="Zhang L."/>
            <person name="Zhou C."/>
            <person name="Zhu D."/>
            <person name="Muzny D."/>
            <person name="Worley K."/>
            <person name="Gibbs R."/>
        </authorList>
    </citation>
    <scope>NUCLEOTIDE SEQUENCE [LARGE SCALE GENOMIC DNA]</scope>
    <source>
        <strain evidence="6 7">ATCC 43531</strain>
    </source>
</reference>
<dbReference type="CDD" id="cd00156">
    <property type="entry name" value="REC"/>
    <property type="match status" value="1"/>
</dbReference>
<dbReference type="GO" id="GO:0000156">
    <property type="term" value="F:phosphorelay response regulator activity"/>
    <property type="evidence" value="ECO:0007669"/>
    <property type="project" value="TreeGrafter"/>
</dbReference>
<dbReference type="SUPFAM" id="SSF52172">
    <property type="entry name" value="CheY-like"/>
    <property type="match status" value="1"/>
</dbReference>
<keyword evidence="7" id="KW-1185">Reference proteome</keyword>
<dbReference type="Pfam" id="PF00072">
    <property type="entry name" value="Response_reg"/>
    <property type="match status" value="1"/>
</dbReference>
<dbReference type="Gene3D" id="3.40.50.2300">
    <property type="match status" value="1"/>
</dbReference>
<dbReference type="InterPro" id="IPR001789">
    <property type="entry name" value="Sig_transdc_resp-reg_receiver"/>
</dbReference>
<dbReference type="EMBL" id="ACLA01000021">
    <property type="protein sequence ID" value="EEQ48188.1"/>
    <property type="molecule type" value="Genomic_DNA"/>
</dbReference>
<dbReference type="GO" id="GO:0032993">
    <property type="term" value="C:protein-DNA complex"/>
    <property type="evidence" value="ECO:0007669"/>
    <property type="project" value="TreeGrafter"/>
</dbReference>
<evidence type="ECO:0000256" key="1">
    <source>
        <dbReference type="ARBA" id="ARBA00023015"/>
    </source>
</evidence>
<feature type="modified residue" description="4-aspartylphosphate" evidence="4">
    <location>
        <position position="51"/>
    </location>
</feature>
<dbReference type="AlphaFoldDB" id="C4V4U1"/>
<evidence type="ECO:0000313" key="6">
    <source>
        <dbReference type="EMBL" id="EEQ48188.1"/>
    </source>
</evidence>
<gene>
    <name evidence="6" type="ORF">HMPREF0908_1525</name>
</gene>